<organism evidence="1 2">
    <name type="scientific">Colwellia marinimaniae</name>
    <dbReference type="NCBI Taxonomy" id="1513592"/>
    <lineage>
        <taxon>Bacteria</taxon>
        <taxon>Pseudomonadati</taxon>
        <taxon>Pseudomonadota</taxon>
        <taxon>Gammaproteobacteria</taxon>
        <taxon>Alteromonadales</taxon>
        <taxon>Colwelliaceae</taxon>
        <taxon>Colwellia</taxon>
    </lineage>
</organism>
<dbReference type="Proteomes" id="UP000197068">
    <property type="component" value="Unassembled WGS sequence"/>
</dbReference>
<comment type="caution">
    <text evidence="1">The sequence shown here is derived from an EMBL/GenBank/DDBJ whole genome shotgun (WGS) entry which is preliminary data.</text>
</comment>
<sequence length="100" mass="11162">MRNKILLLTLLCLIQGCTVLGMVIDSQFPSKDNNDKSESFSEMGFKADIELAKSVIYDQPLPGNEPKILTGCKSLKGKKQVECYEVSSQLNKSLQEHARQ</sequence>
<proteinExistence type="predicted"/>
<accession>A0ABQ0MYK7</accession>
<evidence type="ECO:0000313" key="2">
    <source>
        <dbReference type="Proteomes" id="UP000197068"/>
    </source>
</evidence>
<evidence type="ECO:0008006" key="3">
    <source>
        <dbReference type="Google" id="ProtNLM"/>
    </source>
</evidence>
<name>A0ABQ0MYK7_9GAMM</name>
<evidence type="ECO:0000313" key="1">
    <source>
        <dbReference type="EMBL" id="GAW96731.1"/>
    </source>
</evidence>
<reference evidence="1 2" key="1">
    <citation type="submission" date="2017-06" db="EMBL/GenBank/DDBJ databases">
        <title>Whole Genome Sequences of Colwellia marinimaniae MTCD1.</title>
        <authorList>
            <person name="Kusumoto H."/>
            <person name="Inoue M."/>
            <person name="Tanikawa K."/>
            <person name="Maeji H."/>
            <person name="Cameron J.H."/>
            <person name="Bartlett D.H."/>
        </authorList>
    </citation>
    <scope>NUCLEOTIDE SEQUENCE [LARGE SCALE GENOMIC DNA]</scope>
    <source>
        <strain evidence="1 2">MTCD1</strain>
    </source>
</reference>
<protein>
    <recommendedName>
        <fullName evidence="3">Lipoprotein</fullName>
    </recommendedName>
</protein>
<dbReference type="PROSITE" id="PS51257">
    <property type="entry name" value="PROKAR_LIPOPROTEIN"/>
    <property type="match status" value="1"/>
</dbReference>
<dbReference type="RefSeq" id="WP_143760114.1">
    <property type="nucleotide sequence ID" value="NZ_BDQM01000018.1"/>
</dbReference>
<gene>
    <name evidence="1" type="ORF">MTCD1_02351</name>
</gene>
<dbReference type="EMBL" id="BDQM01000018">
    <property type="protein sequence ID" value="GAW96731.1"/>
    <property type="molecule type" value="Genomic_DNA"/>
</dbReference>
<keyword evidence="2" id="KW-1185">Reference proteome</keyword>